<accession>A0A6A6NMV9</accession>
<evidence type="ECO:0000259" key="2">
    <source>
        <dbReference type="Pfam" id="PF20516"/>
    </source>
</evidence>
<name>A0A6A6NMV9_9PEZI</name>
<protein>
    <recommendedName>
        <fullName evidence="2">PD-(D/E)XK nuclease-like domain-containing protein</fullName>
    </recommendedName>
</protein>
<keyword evidence="4" id="KW-1185">Reference proteome</keyword>
<dbReference type="InterPro" id="IPR046797">
    <property type="entry name" value="PDDEXK_12"/>
</dbReference>
<dbReference type="EMBL" id="MU001700">
    <property type="protein sequence ID" value="KAF2453090.1"/>
    <property type="molecule type" value="Genomic_DNA"/>
</dbReference>
<gene>
    <name evidence="3" type="ORF">BDY21DRAFT_388301</name>
</gene>
<feature type="compositionally biased region" description="Basic and acidic residues" evidence="1">
    <location>
        <begin position="32"/>
        <end position="50"/>
    </location>
</feature>
<sequence>MRSASISDIAVWIENIQPPQDSYELPKKRRVAQTDRDQTPRPPKRVRDLDDALQFPPPSLTKSASSDAVSEAFEAESHQSGRLSPVKQIQLLEDFEEQPVVFCNFDDDVDGAEPEDVVLMRRAMQRFADGIGVLGYGNVDAVVSALPPMDRMRFQYPWANDLEQRCVFGSTPSTAQVLGIVDTARGYGRGPGVSEDEWNSEIQHPLLELAYSTCKNSQSLVIFNVKTARIEPASLARSALPGRAVDYVVALKPDSAIDQAWHRLRPLPGVSGPMKSWTDGKPQIAIWTDAWLKRLALIRGTPNRPWPALPLPIVQGHDWHLLIVSRNDHKMTVWEQIAIGSMRSCFDAMKVVAALHWLLDWAERVW</sequence>
<organism evidence="3 4">
    <name type="scientific">Lineolata rhizophorae</name>
    <dbReference type="NCBI Taxonomy" id="578093"/>
    <lineage>
        <taxon>Eukaryota</taxon>
        <taxon>Fungi</taxon>
        <taxon>Dikarya</taxon>
        <taxon>Ascomycota</taxon>
        <taxon>Pezizomycotina</taxon>
        <taxon>Dothideomycetes</taxon>
        <taxon>Dothideomycetes incertae sedis</taxon>
        <taxon>Lineolatales</taxon>
        <taxon>Lineolataceae</taxon>
        <taxon>Lineolata</taxon>
    </lineage>
</organism>
<dbReference type="Proteomes" id="UP000799766">
    <property type="component" value="Unassembled WGS sequence"/>
</dbReference>
<dbReference type="AlphaFoldDB" id="A0A6A6NMV9"/>
<dbReference type="OrthoDB" id="4161186at2759"/>
<feature type="domain" description="PD-(D/E)XK nuclease-like" evidence="2">
    <location>
        <begin position="154"/>
        <end position="265"/>
    </location>
</feature>
<evidence type="ECO:0000256" key="1">
    <source>
        <dbReference type="SAM" id="MobiDB-lite"/>
    </source>
</evidence>
<evidence type="ECO:0000313" key="4">
    <source>
        <dbReference type="Proteomes" id="UP000799766"/>
    </source>
</evidence>
<reference evidence="3" key="1">
    <citation type="journal article" date="2020" name="Stud. Mycol.">
        <title>101 Dothideomycetes genomes: a test case for predicting lifestyles and emergence of pathogens.</title>
        <authorList>
            <person name="Haridas S."/>
            <person name="Albert R."/>
            <person name="Binder M."/>
            <person name="Bloem J."/>
            <person name="Labutti K."/>
            <person name="Salamov A."/>
            <person name="Andreopoulos B."/>
            <person name="Baker S."/>
            <person name="Barry K."/>
            <person name="Bills G."/>
            <person name="Bluhm B."/>
            <person name="Cannon C."/>
            <person name="Castanera R."/>
            <person name="Culley D."/>
            <person name="Daum C."/>
            <person name="Ezra D."/>
            <person name="Gonzalez J."/>
            <person name="Henrissat B."/>
            <person name="Kuo A."/>
            <person name="Liang C."/>
            <person name="Lipzen A."/>
            <person name="Lutzoni F."/>
            <person name="Magnuson J."/>
            <person name="Mondo S."/>
            <person name="Nolan M."/>
            <person name="Ohm R."/>
            <person name="Pangilinan J."/>
            <person name="Park H.-J."/>
            <person name="Ramirez L."/>
            <person name="Alfaro M."/>
            <person name="Sun H."/>
            <person name="Tritt A."/>
            <person name="Yoshinaga Y."/>
            <person name="Zwiers L.-H."/>
            <person name="Turgeon B."/>
            <person name="Goodwin S."/>
            <person name="Spatafora J."/>
            <person name="Crous P."/>
            <person name="Grigoriev I."/>
        </authorList>
    </citation>
    <scope>NUCLEOTIDE SEQUENCE</scope>
    <source>
        <strain evidence="3">ATCC 16933</strain>
    </source>
</reference>
<proteinExistence type="predicted"/>
<evidence type="ECO:0000313" key="3">
    <source>
        <dbReference type="EMBL" id="KAF2453090.1"/>
    </source>
</evidence>
<dbReference type="Pfam" id="PF20516">
    <property type="entry name" value="PDDEXK_12"/>
    <property type="match status" value="2"/>
</dbReference>
<feature type="region of interest" description="Disordered" evidence="1">
    <location>
        <begin position="22"/>
        <end position="81"/>
    </location>
</feature>
<feature type="domain" description="PD-(D/E)XK nuclease-like" evidence="2">
    <location>
        <begin position="273"/>
        <end position="366"/>
    </location>
</feature>